<proteinExistence type="predicted"/>
<dbReference type="Pfam" id="PF00581">
    <property type="entry name" value="Rhodanese"/>
    <property type="match status" value="2"/>
</dbReference>
<keyword evidence="5" id="KW-1185">Reference proteome</keyword>
<gene>
    <name evidence="4" type="ORF">IW245_004244</name>
</gene>
<dbReference type="AlphaFoldDB" id="A0A8J7GKN2"/>
<reference evidence="4" key="1">
    <citation type="submission" date="2020-11" db="EMBL/GenBank/DDBJ databases">
        <title>Sequencing the genomes of 1000 actinobacteria strains.</title>
        <authorList>
            <person name="Klenk H.-P."/>
        </authorList>
    </citation>
    <scope>NUCLEOTIDE SEQUENCE</scope>
    <source>
        <strain evidence="4">DSM 45356</strain>
    </source>
</reference>
<dbReference type="InterPro" id="IPR001307">
    <property type="entry name" value="Thiosulphate_STrfase_CS"/>
</dbReference>
<feature type="domain" description="Rhodanese" evidence="3">
    <location>
        <begin position="154"/>
        <end position="247"/>
    </location>
</feature>
<sequence length="250" mass="26442">MSPLLKAAELAEYSPMTILDVRWRLVGQPGRSDYLAGHLPGAVFVDLDADLSGRPGTAGRHPLPDPSHLQEALRAAGVRQDRPVLVYDGGDGLAAGRAWWTLRWAGLTEVYVLDGGFAAWDGTVSTDTPTPERGDVVVTPGSMPTVDAAGALEFAGRGRLFDVRAAERFRGEVEPIDRVAGHIPGARNRPIPDGPDYGSKDEPLALYCGSGVTAAQAALAATLAGYTPSVYVGSWSEWISDPDRPVALGE</sequence>
<dbReference type="EMBL" id="JADOUF010000001">
    <property type="protein sequence ID" value="MBG6138050.1"/>
    <property type="molecule type" value="Genomic_DNA"/>
</dbReference>
<dbReference type="SUPFAM" id="SSF52821">
    <property type="entry name" value="Rhodanese/Cell cycle control phosphatase"/>
    <property type="match status" value="2"/>
</dbReference>
<dbReference type="SMART" id="SM00450">
    <property type="entry name" value="RHOD"/>
    <property type="match status" value="2"/>
</dbReference>
<organism evidence="4 5">
    <name type="scientific">Longispora fulva</name>
    <dbReference type="NCBI Taxonomy" id="619741"/>
    <lineage>
        <taxon>Bacteria</taxon>
        <taxon>Bacillati</taxon>
        <taxon>Actinomycetota</taxon>
        <taxon>Actinomycetes</taxon>
        <taxon>Micromonosporales</taxon>
        <taxon>Micromonosporaceae</taxon>
        <taxon>Longispora</taxon>
    </lineage>
</organism>
<name>A0A8J7GKN2_9ACTN</name>
<evidence type="ECO:0000256" key="2">
    <source>
        <dbReference type="ARBA" id="ARBA00022737"/>
    </source>
</evidence>
<dbReference type="EC" id="2.8.1.2" evidence="4"/>
<keyword evidence="2" id="KW-0677">Repeat</keyword>
<evidence type="ECO:0000313" key="4">
    <source>
        <dbReference type="EMBL" id="MBG6138050.1"/>
    </source>
</evidence>
<dbReference type="InterPro" id="IPR045078">
    <property type="entry name" value="TST/MPST-like"/>
</dbReference>
<dbReference type="GO" id="GO:0004792">
    <property type="term" value="F:thiosulfate-cyanide sulfurtransferase activity"/>
    <property type="evidence" value="ECO:0007669"/>
    <property type="project" value="UniProtKB-EC"/>
</dbReference>
<comment type="caution">
    <text evidence="4">The sequence shown here is derived from an EMBL/GenBank/DDBJ whole genome shotgun (WGS) entry which is preliminary data.</text>
</comment>
<dbReference type="PANTHER" id="PTHR11364">
    <property type="entry name" value="THIOSULFATE SULFERTANSFERASE"/>
    <property type="match status" value="1"/>
</dbReference>
<dbReference type="InterPro" id="IPR036873">
    <property type="entry name" value="Rhodanese-like_dom_sf"/>
</dbReference>
<feature type="domain" description="Rhodanese" evidence="3">
    <location>
        <begin position="12"/>
        <end position="129"/>
    </location>
</feature>
<keyword evidence="1 4" id="KW-0808">Transferase</keyword>
<evidence type="ECO:0000259" key="3">
    <source>
        <dbReference type="PROSITE" id="PS50206"/>
    </source>
</evidence>
<dbReference type="Proteomes" id="UP000622552">
    <property type="component" value="Unassembled WGS sequence"/>
</dbReference>
<dbReference type="PROSITE" id="PS00380">
    <property type="entry name" value="RHODANESE_1"/>
    <property type="match status" value="1"/>
</dbReference>
<protein>
    <submittedName>
        <fullName evidence="4">Thiosulfate/3-mercaptopyruvate sulfurtransferase</fullName>
        <ecNumber evidence="4">2.8.1.1</ecNumber>
        <ecNumber evidence="4">2.8.1.2</ecNumber>
    </submittedName>
</protein>
<dbReference type="Gene3D" id="3.40.250.10">
    <property type="entry name" value="Rhodanese-like domain"/>
    <property type="match status" value="3"/>
</dbReference>
<dbReference type="GO" id="GO:0016784">
    <property type="term" value="F:3-mercaptopyruvate sulfurtransferase activity"/>
    <property type="evidence" value="ECO:0007669"/>
    <property type="project" value="UniProtKB-EC"/>
</dbReference>
<dbReference type="PROSITE" id="PS50206">
    <property type="entry name" value="RHODANESE_3"/>
    <property type="match status" value="2"/>
</dbReference>
<dbReference type="EC" id="2.8.1.1" evidence="4"/>
<accession>A0A8J7GKN2</accession>
<evidence type="ECO:0000313" key="5">
    <source>
        <dbReference type="Proteomes" id="UP000622552"/>
    </source>
</evidence>
<dbReference type="PANTHER" id="PTHR11364:SF27">
    <property type="entry name" value="SULFURTRANSFERASE"/>
    <property type="match status" value="1"/>
</dbReference>
<evidence type="ECO:0000256" key="1">
    <source>
        <dbReference type="ARBA" id="ARBA00022679"/>
    </source>
</evidence>
<dbReference type="InterPro" id="IPR001763">
    <property type="entry name" value="Rhodanese-like_dom"/>
</dbReference>
<dbReference type="CDD" id="cd01448">
    <property type="entry name" value="TST_Repeat_1"/>
    <property type="match status" value="1"/>
</dbReference>